<name>A0A6J5GIS9_9BURK</name>
<reference evidence="1 2" key="1">
    <citation type="submission" date="2020-04" db="EMBL/GenBank/DDBJ databases">
        <authorList>
            <person name="De Canck E."/>
        </authorList>
    </citation>
    <scope>NUCLEOTIDE SEQUENCE [LARGE SCALE GENOMIC DNA]</scope>
    <source>
        <strain evidence="1 2">LMG 28688</strain>
    </source>
</reference>
<proteinExistence type="predicted"/>
<dbReference type="EMBL" id="CADIKL010000030">
    <property type="protein sequence ID" value="CAB3799636.1"/>
    <property type="molecule type" value="Genomic_DNA"/>
</dbReference>
<keyword evidence="2" id="KW-1185">Reference proteome</keyword>
<sequence length="316" mass="37076">MHELMRRTGSANPNQFAQWFDEATASWTGEEAPSRKPNKRIKQVTATKEQKKWYRIVRGQQALSPKGLKQLSKLFPDAPQYFLEGPDRLWQALWGPVDQLWTICSCVVYDMPYRPDPEVDPGELFTSPELSFEESLYNFECSLLLRRRQFRDEEIELRDLAESIALYRLHNAVNSLGATDGVGAYRCVRMCMDAVELWDQFDAFNTFSSFCVYGAINGELTEMEIRRLKYEPSYRKSVGVSLADIEHYAKWPRDFCSEEDRMETLHICRSASSDSKFKLRDYLDWLDKFASPAIRKRLETYFPQLEEMIRVKDYIR</sequence>
<accession>A0A6J5GIS9</accession>
<evidence type="ECO:0000313" key="2">
    <source>
        <dbReference type="Proteomes" id="UP000494119"/>
    </source>
</evidence>
<dbReference type="AlphaFoldDB" id="A0A6J5GIS9"/>
<evidence type="ECO:0000313" key="1">
    <source>
        <dbReference type="EMBL" id="CAB3799636.1"/>
    </source>
</evidence>
<protein>
    <submittedName>
        <fullName evidence="1">Uncharacterized protein</fullName>
    </submittedName>
</protein>
<dbReference type="Proteomes" id="UP000494119">
    <property type="component" value="Unassembled WGS sequence"/>
</dbReference>
<gene>
    <name evidence="1" type="ORF">LMG28688_04966</name>
</gene>
<organism evidence="1 2">
    <name type="scientific">Paraburkholderia caffeinitolerans</name>
    <dbReference type="NCBI Taxonomy" id="1723730"/>
    <lineage>
        <taxon>Bacteria</taxon>
        <taxon>Pseudomonadati</taxon>
        <taxon>Pseudomonadota</taxon>
        <taxon>Betaproteobacteria</taxon>
        <taxon>Burkholderiales</taxon>
        <taxon>Burkholderiaceae</taxon>
        <taxon>Paraburkholderia</taxon>
    </lineage>
</organism>